<name>A0A067SD38_GALM3</name>
<dbReference type="EMBL" id="KL142412">
    <property type="protein sequence ID" value="KDR67887.1"/>
    <property type="molecule type" value="Genomic_DNA"/>
</dbReference>
<proteinExistence type="predicted"/>
<evidence type="ECO:0000313" key="2">
    <source>
        <dbReference type="Proteomes" id="UP000027222"/>
    </source>
</evidence>
<dbReference type="AlphaFoldDB" id="A0A067SD38"/>
<sequence>MIEIVRTSRLICEGYLRDQDQYDKGTIFQLGRPGRCRFGHCNKDPDLQARKWEQIWLLKHPKLSPIVARLYRKHSKLDHKARGHCKMHISFSTLDRLGIHITALPPLTTISPPRFQWTGSPPSPQPQGATNADADVNWPLEQQRERRRWPMARKRQHARYLRVFELEPGRERQWGHRSTTFSSLEVAIFGDLDVWRPHVAPTLVNVAIAFYTIRRTWSYQLQFPLASSDALPPLLSTWIGKNVRIGCPFVNREPVYIEGGKKLHEYSEGTVQSTSNMKPINFQFVWPDISRAPSPPRK</sequence>
<organism evidence="1 2">
    <name type="scientific">Galerina marginata (strain CBS 339.88)</name>
    <dbReference type="NCBI Taxonomy" id="685588"/>
    <lineage>
        <taxon>Eukaryota</taxon>
        <taxon>Fungi</taxon>
        <taxon>Dikarya</taxon>
        <taxon>Basidiomycota</taxon>
        <taxon>Agaricomycotina</taxon>
        <taxon>Agaricomycetes</taxon>
        <taxon>Agaricomycetidae</taxon>
        <taxon>Agaricales</taxon>
        <taxon>Agaricineae</taxon>
        <taxon>Strophariaceae</taxon>
        <taxon>Galerina</taxon>
    </lineage>
</organism>
<keyword evidence="2" id="KW-1185">Reference proteome</keyword>
<protein>
    <submittedName>
        <fullName evidence="1">Uncharacterized protein</fullName>
    </submittedName>
</protein>
<reference evidence="2" key="1">
    <citation type="journal article" date="2014" name="Proc. Natl. Acad. Sci. U.S.A.">
        <title>Extensive sampling of basidiomycete genomes demonstrates inadequacy of the white-rot/brown-rot paradigm for wood decay fungi.</title>
        <authorList>
            <person name="Riley R."/>
            <person name="Salamov A.A."/>
            <person name="Brown D.W."/>
            <person name="Nagy L.G."/>
            <person name="Floudas D."/>
            <person name="Held B.W."/>
            <person name="Levasseur A."/>
            <person name="Lombard V."/>
            <person name="Morin E."/>
            <person name="Otillar R."/>
            <person name="Lindquist E.A."/>
            <person name="Sun H."/>
            <person name="LaButti K.M."/>
            <person name="Schmutz J."/>
            <person name="Jabbour D."/>
            <person name="Luo H."/>
            <person name="Baker S.E."/>
            <person name="Pisabarro A.G."/>
            <person name="Walton J.D."/>
            <person name="Blanchette R.A."/>
            <person name="Henrissat B."/>
            <person name="Martin F."/>
            <person name="Cullen D."/>
            <person name="Hibbett D.S."/>
            <person name="Grigoriev I.V."/>
        </authorList>
    </citation>
    <scope>NUCLEOTIDE SEQUENCE [LARGE SCALE GENOMIC DNA]</scope>
    <source>
        <strain evidence="2">CBS 339.88</strain>
    </source>
</reference>
<dbReference type="HOGENOM" id="CLU_933967_0_0_1"/>
<gene>
    <name evidence="1" type="ORF">GALMADRAFT_216234</name>
</gene>
<evidence type="ECO:0000313" key="1">
    <source>
        <dbReference type="EMBL" id="KDR67887.1"/>
    </source>
</evidence>
<dbReference type="Proteomes" id="UP000027222">
    <property type="component" value="Unassembled WGS sequence"/>
</dbReference>
<accession>A0A067SD38</accession>